<accession>A0A2N5XKR1</accession>
<dbReference type="GO" id="GO:0016491">
    <property type="term" value="F:oxidoreductase activity"/>
    <property type="evidence" value="ECO:0007669"/>
    <property type="project" value="UniProtKB-KW"/>
</dbReference>
<dbReference type="OrthoDB" id="9803483at2"/>
<dbReference type="AlphaFoldDB" id="A0A2N5XKR1"/>
<dbReference type="InterPro" id="IPR023210">
    <property type="entry name" value="NADP_OxRdtase_dom"/>
</dbReference>
<organism evidence="3 4">
    <name type="scientific">Cohaesibacter celericrescens</name>
    <dbReference type="NCBI Taxonomy" id="2067669"/>
    <lineage>
        <taxon>Bacteria</taxon>
        <taxon>Pseudomonadati</taxon>
        <taxon>Pseudomonadota</taxon>
        <taxon>Alphaproteobacteria</taxon>
        <taxon>Hyphomicrobiales</taxon>
        <taxon>Cohaesibacteraceae</taxon>
    </lineage>
</organism>
<evidence type="ECO:0000256" key="1">
    <source>
        <dbReference type="ARBA" id="ARBA00023002"/>
    </source>
</evidence>
<feature type="domain" description="NADP-dependent oxidoreductase" evidence="2">
    <location>
        <begin position="25"/>
        <end position="337"/>
    </location>
</feature>
<reference evidence="3 4" key="1">
    <citation type="submission" date="2018-01" db="EMBL/GenBank/DDBJ databases">
        <title>The draft genome sequence of Cohaesibacter sp. H1304.</title>
        <authorList>
            <person name="Wang N.-N."/>
            <person name="Du Z.-J."/>
        </authorList>
    </citation>
    <scope>NUCLEOTIDE SEQUENCE [LARGE SCALE GENOMIC DNA]</scope>
    <source>
        <strain evidence="3 4">H1304</strain>
    </source>
</reference>
<evidence type="ECO:0000313" key="3">
    <source>
        <dbReference type="EMBL" id="PLW75055.1"/>
    </source>
</evidence>
<dbReference type="GO" id="GO:0005829">
    <property type="term" value="C:cytosol"/>
    <property type="evidence" value="ECO:0007669"/>
    <property type="project" value="TreeGrafter"/>
</dbReference>
<dbReference type="Gene3D" id="3.20.20.100">
    <property type="entry name" value="NADP-dependent oxidoreductase domain"/>
    <property type="match status" value="1"/>
</dbReference>
<dbReference type="InterPro" id="IPR050523">
    <property type="entry name" value="AKR_Detox_Biosynth"/>
</dbReference>
<dbReference type="CDD" id="cd19086">
    <property type="entry name" value="AKR_AKR11C1"/>
    <property type="match status" value="1"/>
</dbReference>
<evidence type="ECO:0000313" key="4">
    <source>
        <dbReference type="Proteomes" id="UP000234881"/>
    </source>
</evidence>
<dbReference type="EMBL" id="PKUQ01000055">
    <property type="protein sequence ID" value="PLW75055.1"/>
    <property type="molecule type" value="Genomic_DNA"/>
</dbReference>
<protein>
    <submittedName>
        <fullName evidence="3">Aldo/keto reductase</fullName>
    </submittedName>
</protein>
<dbReference type="Proteomes" id="UP000234881">
    <property type="component" value="Unassembled WGS sequence"/>
</dbReference>
<name>A0A2N5XKR1_9HYPH</name>
<dbReference type="PANTHER" id="PTHR43364:SF4">
    <property type="entry name" value="NAD(P)-LINKED OXIDOREDUCTASE SUPERFAMILY PROTEIN"/>
    <property type="match status" value="1"/>
</dbReference>
<comment type="caution">
    <text evidence="3">The sequence shown here is derived from an EMBL/GenBank/DDBJ whole genome shotgun (WGS) entry which is preliminary data.</text>
</comment>
<dbReference type="InterPro" id="IPR036812">
    <property type="entry name" value="NAD(P)_OxRdtase_dom_sf"/>
</dbReference>
<sequence>MKTLRKDLTMATTQIKIWNGKIVPRIGIGTWVMGGEQYADGKPTGWSGVDDAESLRTLHTAFDMGVRIIDTADQYGAGHSEEMIARALSETHLDRDDFVLCTKVGILCDADTGNIIGVTDKESDISAAIDASLKRLGVDQIDLVKFHLNHHAIDQSEGVFRAFSNAFHAGKIAGFGWSNDDVEGAMVYADMEGYVAVQHDLNLFSPADDMLRACEAHGLWAFNRQPLAMGLLTGKYSKTSLGAGKNDVKGSGFDWLKYFEDDGTPSLQLLSLFDTVRDLLTSDGRSLAQGALGWCLAKSDRAIPLPGCRTVAQAKDNFGVLEHGPLSSEIVTQIDALLTQDS</sequence>
<keyword evidence="1" id="KW-0560">Oxidoreductase</keyword>
<gene>
    <name evidence="3" type="ORF">C0081_22430</name>
</gene>
<dbReference type="SUPFAM" id="SSF51430">
    <property type="entry name" value="NAD(P)-linked oxidoreductase"/>
    <property type="match status" value="1"/>
</dbReference>
<evidence type="ECO:0000259" key="2">
    <source>
        <dbReference type="Pfam" id="PF00248"/>
    </source>
</evidence>
<dbReference type="Pfam" id="PF00248">
    <property type="entry name" value="Aldo_ket_red"/>
    <property type="match status" value="1"/>
</dbReference>
<keyword evidence="4" id="KW-1185">Reference proteome</keyword>
<dbReference type="PANTHER" id="PTHR43364">
    <property type="entry name" value="NADH-SPECIFIC METHYLGLYOXAL REDUCTASE-RELATED"/>
    <property type="match status" value="1"/>
</dbReference>
<proteinExistence type="predicted"/>